<dbReference type="GO" id="GO:0006352">
    <property type="term" value="P:DNA-templated transcription initiation"/>
    <property type="evidence" value="ECO:0007669"/>
    <property type="project" value="InterPro"/>
</dbReference>
<comment type="caution">
    <text evidence="2">The sequence shown here is derived from an EMBL/GenBank/DDBJ whole genome shotgun (WGS) entry which is preliminary data.</text>
</comment>
<dbReference type="InterPro" id="IPR013324">
    <property type="entry name" value="RNA_pol_sigma_r3/r4-like"/>
</dbReference>
<proteinExistence type="predicted"/>
<protein>
    <submittedName>
        <fullName evidence="2">Sigma-70 family RNA polymerase sigma factor</fullName>
    </submittedName>
</protein>
<dbReference type="NCBIfam" id="TIGR02937">
    <property type="entry name" value="sigma70-ECF"/>
    <property type="match status" value="1"/>
</dbReference>
<dbReference type="RefSeq" id="WP_125127663.1">
    <property type="nucleotide sequence ID" value="NZ_RHJS01000002.1"/>
</dbReference>
<dbReference type="Proteomes" id="UP000274920">
    <property type="component" value="Unassembled WGS sequence"/>
</dbReference>
<evidence type="ECO:0000313" key="2">
    <source>
        <dbReference type="EMBL" id="RRK32142.1"/>
    </source>
</evidence>
<organism evidence="2 3">
    <name type="scientific">Schaedlerella arabinosiphila</name>
    <dbReference type="NCBI Taxonomy" id="2044587"/>
    <lineage>
        <taxon>Bacteria</taxon>
        <taxon>Bacillati</taxon>
        <taxon>Bacillota</taxon>
        <taxon>Clostridia</taxon>
        <taxon>Lachnospirales</taxon>
        <taxon>Lachnospiraceae</taxon>
        <taxon>Schaedlerella</taxon>
    </lineage>
</organism>
<accession>A0A3R8JNV7</accession>
<dbReference type="GO" id="GO:0016987">
    <property type="term" value="F:sigma factor activity"/>
    <property type="evidence" value="ECO:0007669"/>
    <property type="project" value="InterPro"/>
</dbReference>
<evidence type="ECO:0000313" key="3">
    <source>
        <dbReference type="Proteomes" id="UP000274920"/>
    </source>
</evidence>
<dbReference type="Gene3D" id="1.10.10.10">
    <property type="entry name" value="Winged helix-like DNA-binding domain superfamily/Winged helix DNA-binding domain"/>
    <property type="match status" value="1"/>
</dbReference>
<sequence length="147" mass="17213">MERKNTDELKNHFSAYVKQAVKNTKGHYLDKKCRVERNETNYEEELAVPGQGIEDLLRERDLLSEQIFRGVIESRLLLDQIEDYRLFQAITSLAERQKDVIVLRIFYEKSFREIGLIVGMAEKKAENTYYNAVKKIRKILGGTRDGI</sequence>
<name>A0A3R8JNV7_9FIRM</name>
<gene>
    <name evidence="2" type="ORF">EBB54_12770</name>
</gene>
<keyword evidence="3" id="KW-1185">Reference proteome</keyword>
<dbReference type="Pfam" id="PF08281">
    <property type="entry name" value="Sigma70_r4_2"/>
    <property type="match status" value="1"/>
</dbReference>
<evidence type="ECO:0000259" key="1">
    <source>
        <dbReference type="Pfam" id="PF08281"/>
    </source>
</evidence>
<dbReference type="GO" id="GO:0003677">
    <property type="term" value="F:DNA binding"/>
    <property type="evidence" value="ECO:0007669"/>
    <property type="project" value="InterPro"/>
</dbReference>
<dbReference type="InterPro" id="IPR036388">
    <property type="entry name" value="WH-like_DNA-bd_sf"/>
</dbReference>
<dbReference type="EMBL" id="RHJS01000002">
    <property type="protein sequence ID" value="RRK32142.1"/>
    <property type="molecule type" value="Genomic_DNA"/>
</dbReference>
<dbReference type="AlphaFoldDB" id="A0A3R8JNV7"/>
<dbReference type="InterPro" id="IPR013249">
    <property type="entry name" value="RNA_pol_sigma70_r4_t2"/>
</dbReference>
<dbReference type="InterPro" id="IPR014284">
    <property type="entry name" value="RNA_pol_sigma-70_dom"/>
</dbReference>
<dbReference type="SUPFAM" id="SSF88659">
    <property type="entry name" value="Sigma3 and sigma4 domains of RNA polymerase sigma factors"/>
    <property type="match status" value="1"/>
</dbReference>
<feature type="domain" description="RNA polymerase sigma factor 70 region 4 type 2" evidence="1">
    <location>
        <begin position="86"/>
        <end position="136"/>
    </location>
</feature>
<reference evidence="2" key="1">
    <citation type="submission" date="2018-10" db="EMBL/GenBank/DDBJ databases">
        <title>Schaedlerella arabinophila gen. nov. sp. nov., isolated from the mouse intestinal tract and comparative analysis with the genome of the closely related altered Schaedler flora strain ASF502.</title>
        <authorList>
            <person name="Miyake S."/>
            <person name="Soh M."/>
            <person name="Seedorf H."/>
        </authorList>
    </citation>
    <scope>NUCLEOTIDE SEQUENCE [LARGE SCALE GENOMIC DNA]</scope>
    <source>
        <strain evidence="2">DSM 106076</strain>
    </source>
</reference>